<comment type="caution">
    <text evidence="2">The sequence shown here is derived from an EMBL/GenBank/DDBJ whole genome shotgun (WGS) entry which is preliminary data.</text>
</comment>
<dbReference type="Proteomes" id="UP000238707">
    <property type="component" value="Unassembled WGS sequence"/>
</dbReference>
<evidence type="ECO:0000313" key="2">
    <source>
        <dbReference type="EMBL" id="PQJ64202.1"/>
    </source>
</evidence>
<keyword evidence="3" id="KW-1185">Reference proteome</keyword>
<evidence type="ECO:0000313" key="3">
    <source>
        <dbReference type="Proteomes" id="UP000238707"/>
    </source>
</evidence>
<name>A0A2S7VQY7_9VIBR</name>
<dbReference type="InterPro" id="IPR032636">
    <property type="entry name" value="Pilus_assem_E-set-like_dom"/>
</dbReference>
<organism evidence="2 3">
    <name type="scientific">Vibrio chagasii</name>
    <dbReference type="NCBI Taxonomy" id="170679"/>
    <lineage>
        <taxon>Bacteria</taxon>
        <taxon>Pseudomonadati</taxon>
        <taxon>Pseudomonadota</taxon>
        <taxon>Gammaproteobacteria</taxon>
        <taxon>Vibrionales</taxon>
        <taxon>Vibrionaceae</taxon>
        <taxon>Vibrio</taxon>
    </lineage>
</organism>
<evidence type="ECO:0000259" key="1">
    <source>
        <dbReference type="Pfam" id="PF16967"/>
    </source>
</evidence>
<dbReference type="EMBL" id="MSCI01000001">
    <property type="protein sequence ID" value="PQJ64202.1"/>
    <property type="molecule type" value="Genomic_DNA"/>
</dbReference>
<sequence>MRIAVVFCLLTIIFPSLTLALQYPEGFDDLFSEKQRNIKIQIFGERESIIVNALVTYDDFRMTIGDELKVQGFLGSMNLKDEVVNSIVSDLLKGVSTDITCKESIVDCIPNNTLHSVKYTFDYDNSFLKIFLGSNVFSVSGRNNSYYSALRQQNALINQMRIYTQAGSGLNNSLSTENDTTIGLPFGFIQVESQLNSHSKGDIYRAGYDYEFDAYRVFAGYTSTNDPFNTSDFLNQTANYASTGISYGTSGNLVRGGQANQLKLYFMALRAGQLDVYQDDRLLISRAVSSGQQFINYSELPNGSYDVRLVLKSGEQVLVDETRRVVNTPDLYLPIRGVDYVLSVGQLDVTSDNFNEMSSLNFGQFRSTYKWDENLLLASGLTFHDKDDIYTNVGAKYFFQESTSLDYVAGYFSTGDTYQSATLDFNFGLSLSVESLEKNTRSLALDLASQLYSPSSFLRYDIGTTAEIFHGTGYLSYRHSENKGAMEGNSDFNSSYTSNNLIAGWSKATSWGNIGLSLNYNMMDNSTPDNISTNIYLSYNFSRDLTAQFSTNFEKNGKERTETALTYSHSSDSLDYSGTVTGSVGTSEPETSLSAQLFKKEGYGHFNAYGYTGTNDIKMFSGSFTGTQIFTADSVNFTDETGESFAILSPEIQGLDSMTVDYDVISDNGSKSMGEFDAISEHIVSLQPYNEVTIQLNAEYQNLDISDPSRTQIMYPSTVLIVDSQINQYNSQIYVVSDNQGKPVTNLQCIGDDCRGVEALSNDGVFRVKFINKGTYQLSSSEGPCVFSQSKTNSYFISARCSS</sequence>
<reference evidence="2 3" key="1">
    <citation type="submission" date="2016-12" db="EMBL/GenBank/DDBJ databases">
        <title>Diversity of luminous bacteria.</title>
        <authorList>
            <person name="Yoshizawa S."/>
            <person name="Kogure K."/>
        </authorList>
    </citation>
    <scope>NUCLEOTIDE SEQUENCE [LARGE SCALE GENOMIC DNA]</scope>
    <source>
        <strain evidence="2 3">LC2-408</strain>
    </source>
</reference>
<dbReference type="Pfam" id="PF16967">
    <property type="entry name" value="TcfC"/>
    <property type="match status" value="1"/>
</dbReference>
<dbReference type="AlphaFoldDB" id="A0A2S7VQY7"/>
<proteinExistence type="predicted"/>
<feature type="domain" description="Pilus assembly protein E-set like" evidence="1">
    <location>
        <begin position="261"/>
        <end position="327"/>
    </location>
</feature>
<accession>A0A2S7VQY7</accession>
<dbReference type="RefSeq" id="WP_105023829.1">
    <property type="nucleotide sequence ID" value="NZ_MSCI01000001.1"/>
</dbReference>
<protein>
    <recommendedName>
        <fullName evidence="1">Pilus assembly protein E-set like domain-containing protein</fullName>
    </recommendedName>
</protein>
<gene>
    <name evidence="2" type="ORF">BTO10_05275</name>
</gene>